<dbReference type="InterPro" id="IPR020845">
    <property type="entry name" value="AMP-binding_CS"/>
</dbReference>
<keyword evidence="1" id="KW-0596">Phosphopantetheine</keyword>
<keyword evidence="5" id="KW-0812">Transmembrane</keyword>
<keyword evidence="8" id="KW-1185">Reference proteome</keyword>
<dbReference type="InterPro" id="IPR000873">
    <property type="entry name" value="AMP-dep_synth/lig_dom"/>
</dbReference>
<dbReference type="GO" id="GO:0031177">
    <property type="term" value="F:phosphopantetheine binding"/>
    <property type="evidence" value="ECO:0007669"/>
    <property type="project" value="InterPro"/>
</dbReference>
<keyword evidence="4" id="KW-0677">Repeat</keyword>
<feature type="transmembrane region" description="Helical" evidence="5">
    <location>
        <begin position="637"/>
        <end position="656"/>
    </location>
</feature>
<name>A0A3M9MB89_9MICO</name>
<dbReference type="OrthoDB" id="2472181at2"/>
<proteinExistence type="predicted"/>
<dbReference type="Pfam" id="PF00501">
    <property type="entry name" value="AMP-binding"/>
    <property type="match status" value="1"/>
</dbReference>
<gene>
    <name evidence="7" type="ORF">EFY87_08430</name>
</gene>
<keyword evidence="5" id="KW-0472">Membrane</keyword>
<dbReference type="PROSITE" id="PS00455">
    <property type="entry name" value="AMP_BINDING"/>
    <property type="match status" value="1"/>
</dbReference>
<evidence type="ECO:0000313" key="8">
    <source>
        <dbReference type="Proteomes" id="UP000271678"/>
    </source>
</evidence>
<dbReference type="NCBIfam" id="TIGR01733">
    <property type="entry name" value="AA-adenyl-dom"/>
    <property type="match status" value="1"/>
</dbReference>
<dbReference type="Proteomes" id="UP000271678">
    <property type="component" value="Unassembled WGS sequence"/>
</dbReference>
<keyword evidence="3" id="KW-0808">Transferase</keyword>
<evidence type="ECO:0000256" key="1">
    <source>
        <dbReference type="ARBA" id="ARBA00022450"/>
    </source>
</evidence>
<keyword evidence="5" id="KW-1133">Transmembrane helix</keyword>
<dbReference type="InterPro" id="IPR009081">
    <property type="entry name" value="PP-bd_ACP"/>
</dbReference>
<dbReference type="GO" id="GO:0005737">
    <property type="term" value="C:cytoplasm"/>
    <property type="evidence" value="ECO:0007669"/>
    <property type="project" value="TreeGrafter"/>
</dbReference>
<dbReference type="CDD" id="cd05930">
    <property type="entry name" value="A_NRPS"/>
    <property type="match status" value="1"/>
</dbReference>
<dbReference type="InterPro" id="IPR045851">
    <property type="entry name" value="AMP-bd_C_sf"/>
</dbReference>
<reference evidence="7 8" key="1">
    <citation type="submission" date="2018-11" db="EMBL/GenBank/DDBJ databases">
        <title>Draft genome of Simplicispira Flexivirga sp. BO-16.</title>
        <authorList>
            <person name="Im W.T."/>
        </authorList>
    </citation>
    <scope>NUCLEOTIDE SEQUENCE [LARGE SCALE GENOMIC DNA]</scope>
    <source>
        <strain evidence="7 8">BO-16</strain>
    </source>
</reference>
<dbReference type="InterPro" id="IPR018357">
    <property type="entry name" value="Hexapep_transf_CS"/>
</dbReference>
<feature type="transmembrane region" description="Helical" evidence="5">
    <location>
        <begin position="863"/>
        <end position="890"/>
    </location>
</feature>
<dbReference type="EMBL" id="RJJQ01000007">
    <property type="protein sequence ID" value="RNI22829.1"/>
    <property type="molecule type" value="Genomic_DNA"/>
</dbReference>
<dbReference type="SMART" id="SM00823">
    <property type="entry name" value="PKS_PP"/>
    <property type="match status" value="1"/>
</dbReference>
<accession>A0A3M9MB89</accession>
<comment type="caution">
    <text evidence="7">The sequence shown here is derived from an EMBL/GenBank/DDBJ whole genome shotgun (WGS) entry which is preliminary data.</text>
</comment>
<dbReference type="Gene3D" id="2.160.10.10">
    <property type="entry name" value="Hexapeptide repeat proteins"/>
    <property type="match status" value="2"/>
</dbReference>
<dbReference type="SUPFAM" id="SSF51161">
    <property type="entry name" value="Trimeric LpxA-like enzymes"/>
    <property type="match status" value="3"/>
</dbReference>
<dbReference type="InterPro" id="IPR012728">
    <property type="entry name" value="Pls/PosA_C"/>
</dbReference>
<dbReference type="PANTHER" id="PTHR45527:SF1">
    <property type="entry name" value="FATTY ACID SYNTHASE"/>
    <property type="match status" value="1"/>
</dbReference>
<dbReference type="GO" id="GO:0043041">
    <property type="term" value="P:amino acid activation for nonribosomal peptide biosynthetic process"/>
    <property type="evidence" value="ECO:0007669"/>
    <property type="project" value="TreeGrafter"/>
</dbReference>
<organism evidence="7 8">
    <name type="scientific">Flexivirga caeni</name>
    <dbReference type="NCBI Taxonomy" id="2294115"/>
    <lineage>
        <taxon>Bacteria</taxon>
        <taxon>Bacillati</taxon>
        <taxon>Actinomycetota</taxon>
        <taxon>Actinomycetes</taxon>
        <taxon>Micrococcales</taxon>
        <taxon>Dermacoccaceae</taxon>
        <taxon>Flexivirga</taxon>
    </lineage>
</organism>
<dbReference type="Gene3D" id="3.30.300.30">
    <property type="match status" value="1"/>
</dbReference>
<evidence type="ECO:0000256" key="5">
    <source>
        <dbReference type="SAM" id="Phobius"/>
    </source>
</evidence>
<dbReference type="InterPro" id="IPR042099">
    <property type="entry name" value="ANL_N_sf"/>
</dbReference>
<evidence type="ECO:0000256" key="4">
    <source>
        <dbReference type="ARBA" id="ARBA00022737"/>
    </source>
</evidence>
<dbReference type="Pfam" id="PF00550">
    <property type="entry name" value="PP-binding"/>
    <property type="match status" value="1"/>
</dbReference>
<dbReference type="Gene3D" id="3.40.50.12780">
    <property type="entry name" value="N-terminal domain of ligase-like"/>
    <property type="match status" value="1"/>
</dbReference>
<protein>
    <submittedName>
        <fullName evidence="7">Amino acid adenylation domain-containing protein</fullName>
    </submittedName>
</protein>
<dbReference type="NCBIfam" id="TIGR02353">
    <property type="entry name" value="NRPS_term_dom"/>
    <property type="match status" value="1"/>
</dbReference>
<evidence type="ECO:0000256" key="2">
    <source>
        <dbReference type="ARBA" id="ARBA00022553"/>
    </source>
</evidence>
<dbReference type="InterPro" id="IPR036736">
    <property type="entry name" value="ACP-like_sf"/>
</dbReference>
<evidence type="ECO:0000256" key="3">
    <source>
        <dbReference type="ARBA" id="ARBA00022679"/>
    </source>
</evidence>
<dbReference type="PROSITE" id="PS00101">
    <property type="entry name" value="HEXAPEP_TRANSFERASES"/>
    <property type="match status" value="1"/>
</dbReference>
<evidence type="ECO:0000313" key="7">
    <source>
        <dbReference type="EMBL" id="RNI22829.1"/>
    </source>
</evidence>
<evidence type="ECO:0000259" key="6">
    <source>
        <dbReference type="PROSITE" id="PS50075"/>
    </source>
</evidence>
<dbReference type="SUPFAM" id="SSF47336">
    <property type="entry name" value="ACP-like"/>
    <property type="match status" value="1"/>
</dbReference>
<dbReference type="PANTHER" id="PTHR45527">
    <property type="entry name" value="NONRIBOSOMAL PEPTIDE SYNTHETASE"/>
    <property type="match status" value="1"/>
</dbReference>
<dbReference type="PROSITE" id="PS50075">
    <property type="entry name" value="CARRIER"/>
    <property type="match status" value="1"/>
</dbReference>
<feature type="transmembrane region" description="Helical" evidence="5">
    <location>
        <begin position="830"/>
        <end position="857"/>
    </location>
</feature>
<dbReference type="SUPFAM" id="SSF56801">
    <property type="entry name" value="Acetyl-CoA synthetase-like"/>
    <property type="match status" value="1"/>
</dbReference>
<dbReference type="Gene3D" id="1.10.1200.10">
    <property type="entry name" value="ACP-like"/>
    <property type="match status" value="1"/>
</dbReference>
<dbReference type="InterPro" id="IPR020806">
    <property type="entry name" value="PKS_PP-bd"/>
</dbReference>
<keyword evidence="2" id="KW-0597">Phosphoprotein</keyword>
<feature type="domain" description="Carrier" evidence="6">
    <location>
        <begin position="500"/>
        <end position="574"/>
    </location>
</feature>
<dbReference type="GO" id="GO:0016740">
    <property type="term" value="F:transferase activity"/>
    <property type="evidence" value="ECO:0007669"/>
    <property type="project" value="UniProtKB-KW"/>
</dbReference>
<dbReference type="InterPro" id="IPR011004">
    <property type="entry name" value="Trimer_LpxA-like_sf"/>
</dbReference>
<feature type="transmembrane region" description="Helical" evidence="5">
    <location>
        <begin position="1101"/>
        <end position="1125"/>
    </location>
</feature>
<sequence>MPRRRNSVTLHRGRFAAPARTLADIFRETVAECPDAPALDNGAAVLTYEELAERADEVAGRLTEAGIGRGDRVGVRIQSGTLDLYVAIVGTLLAGAAYVPVDADDPDERADLVFGEAGVAGVLTDDLALGIRRPGDPRPDAAPEVTDDAWIIFTSGSTGKPKGVAVTHRSAAAFVDAEARLFLQDHPIGTDDRVMAGLSVAFDASCEEMWLAWRYGACLVPAPRSLVRSGMDLAPWLVANDVTVVSTVPTLLALWPADALAKVRLLILGGEACPPELADRYATPAREVWNTYGPTEATVVACAAQLHPAEPVRIGLPLDGWDLEVVDPTGQPVADGATGELIIGGVGLARYLDPVKDAEKYAPMPTLGWERAYRSGDHVVRDPAGLFFAGRIDEQIKLGGRRIELGEIDSALTALPGVGGGAAAIRTTGSGSKILVGYVTLDGDFDLATAMTRLRAELPATMVPRLAAVDTLPTRTSGKIDRDALPWPVATLRAGGEQRQELTGTAATVAQLWLDVLGAVVDSGKDDFFELGGGSLTAAQMVSRLRALQPEVTVADIYDHPTVAALAAHLDAMSSPANVRDREVPPTPAKAQAAQQFALLCTRTLAGLRWVTWVLLGVRIAGPLLDRLRWPVPTAPWWLVIVLAAIFLTPVGRILVSAGLIRVTLRGIGPGVYPRGGKVHLRLWLAERIHDDSGATGLSGAPLMTWYARLLGAKIGRDADLHSLPPVTGLLRVGRGASIEPEVDLSGHWLDGDRLHIGTVTIRRDARVGTRSTLTPGCVIGRRSEIAAGSGVFGEVPDDQFWSGAPARRSGRARGAWSETHPPHRPVFAWLYAALAIVISGCPVLATAFGVWIGLLVQGHRHVWPFGVLSVVAGGVCGIAMLAVLVWALVRLLGVGLQPGHHPVHSWQALRAWGTLRTMDEARGWLYPIYASTLTPYWLRALGAKIGAEVEASTVLLIPKLVTVGDRAFLADDTLVGPYELAGGWLRTERTKVGKRSFVGNSGMTAPGRKLPKGSLVAVLSAAPGRDDKPKSGTSWIGSPPVRLRRTASEGDDSRTYRPAGRLKVARALVEVCRLIPWLGGFALSAAAALLWLWLQDHWGLWVLLLGGVTLMVGGAIASGVAVAAKWLLVGRVRRGEHPLWSSFVWRGELADAFVEQLAAPWLARASTGTPVLNLWLRAMGSTIGRGVWCETYWLPEADLIELRPGSTINKGCVVQTHLFHDRVLSLDTVKLRTGATIGPHSVILPAAELGRNSTVGPASLVMRGETVPDKTRWVGNPIGPWADE</sequence>
<dbReference type="InterPro" id="IPR010071">
    <property type="entry name" value="AA_adenyl_dom"/>
</dbReference>
<dbReference type="GO" id="GO:0044550">
    <property type="term" value="P:secondary metabolite biosynthetic process"/>
    <property type="evidence" value="ECO:0007669"/>
    <property type="project" value="TreeGrafter"/>
</dbReference>
<feature type="transmembrane region" description="Helical" evidence="5">
    <location>
        <begin position="1072"/>
        <end position="1095"/>
    </location>
</feature>